<evidence type="ECO:0000313" key="1">
    <source>
        <dbReference type="EMBL" id="UPK92836.1"/>
    </source>
</evidence>
<organism evidence="1 2">
    <name type="scientific">Fusarium solani subsp. cucurbitae</name>
    <name type="common">Neocosmosporum cucurbitae</name>
    <dbReference type="NCBI Taxonomy" id="2747967"/>
    <lineage>
        <taxon>Eukaryota</taxon>
        <taxon>Fungi</taxon>
        <taxon>Dikarya</taxon>
        <taxon>Ascomycota</taxon>
        <taxon>Pezizomycotina</taxon>
        <taxon>Sordariomycetes</taxon>
        <taxon>Hypocreomycetidae</taxon>
        <taxon>Hypocreales</taxon>
        <taxon>Nectriaceae</taxon>
        <taxon>Fusarium</taxon>
        <taxon>Fusarium solani species complex</taxon>
    </lineage>
</organism>
<dbReference type="Proteomes" id="UP000830768">
    <property type="component" value="Chromosome 3"/>
</dbReference>
<gene>
    <name evidence="1" type="ORF">LCI18_003771</name>
</gene>
<protein>
    <submittedName>
        <fullName evidence="1">Uncharacterized protein</fullName>
    </submittedName>
</protein>
<evidence type="ECO:0000313" key="2">
    <source>
        <dbReference type="Proteomes" id="UP000830768"/>
    </source>
</evidence>
<name>A0ACD3YVB0_FUSSC</name>
<sequence length="768" mass="83535">MSVGTIPPSAMAESNESSQFLLQPLASTTATRPSHNGNHDSDDNSRNRAYDTDETHGEGSFVTTGIGGNDSHDPGHRRSHSTEASPKATGLLIQDTANKHIDNSPSQRRQQKGNIFLIWSLELALLLLAAGLLASIYGILSAYSDDEVPNWDGNNNGTGGAGITLNALVAIIATIFRAILAFVALQVLAQLKWDWVSGRFRPMGDVQRFDDASRGAWGSLQLLPLVALHQPLAVVAVIVVVVSLAVGPMTQQTMQTYYCARVVEGRPAAISVANRIDESLYFQERPSAFSLHVGLQSAMQDSIVNPSNDSNIAALFTCPSGNCTFTAYADHPGQPENDKVSHASLGMCSRCEDVSELVERVIYVPRPKTEQITVSLLVSSAANSGNYTERLEIKTGNPATSGTQYLSAGLTGNLTWARKVVPREFVNTARWSAANFTILAFSQEHCKTLDNGTISCPLSSSNGSDATAWGQPTDYVAATCIMYPCVKHYAGRVKDGALEERIVKNIPLRLQKSEPLWDGGETLPQTFMRGVQTPCLVNGTLYTSSNMTSASEKLPSSARQTVSVLSKDWATEDLDAPSEYANVTAPQECVASLWPAFILAFQRELEGTFDAYCRPQGFQTEYVACFGRYGGNSLAMAAILRSRTTNLDSIRENIGSMAMRITTEIRRAGWGPYAMASAASKGDAWENRTCLHVAWAWFALPLALLVLCIVMISWIIVKQLLKRDTSVMWKSSVLPFLLKDQVPAIETMSMREVDEAAKGLEVKLQKQE</sequence>
<dbReference type="EMBL" id="CP090032">
    <property type="protein sequence ID" value="UPK92836.1"/>
    <property type="molecule type" value="Genomic_DNA"/>
</dbReference>
<proteinExistence type="predicted"/>
<accession>A0ACD3YVB0</accession>
<reference evidence="1" key="1">
    <citation type="submission" date="2021-11" db="EMBL/GenBank/DDBJ databases">
        <title>Fusarium solani-melongenae Genome sequencing and assembly.</title>
        <authorList>
            <person name="Xie S."/>
            <person name="Huang L."/>
            <person name="Zhang X."/>
        </authorList>
    </citation>
    <scope>NUCLEOTIDE SEQUENCE</scope>
    <source>
        <strain evidence="1">CRI 24-3</strain>
    </source>
</reference>
<keyword evidence="2" id="KW-1185">Reference proteome</keyword>